<accession>A0A401Z2K4</accession>
<name>A0A401Z2K4_9ACTN</name>
<comment type="caution">
    <text evidence="1">The sequence shown here is derived from an EMBL/GenBank/DDBJ whole genome shotgun (WGS) entry which is preliminary data.</text>
</comment>
<evidence type="ECO:0000313" key="2">
    <source>
        <dbReference type="Proteomes" id="UP000286931"/>
    </source>
</evidence>
<sequence length="88" mass="9580">MPTTFVTGVRVALARPRHGHLGHRVEHDERPAVGHGGAFVGSNGWSIQRGRPSSLAISMRWTSLVPSPISRILASRQKRATGNSFMKP</sequence>
<dbReference type="EMBL" id="BIFH01000045">
    <property type="protein sequence ID" value="GCE01102.1"/>
    <property type="molecule type" value="Genomic_DNA"/>
</dbReference>
<evidence type="ECO:0000313" key="1">
    <source>
        <dbReference type="EMBL" id="GCE01102.1"/>
    </source>
</evidence>
<dbReference type="AlphaFoldDB" id="A0A401Z2K4"/>
<protein>
    <submittedName>
        <fullName evidence="1">Uncharacterized protein</fullName>
    </submittedName>
</protein>
<proteinExistence type="predicted"/>
<organism evidence="1 2">
    <name type="scientific">Embleya hyalina</name>
    <dbReference type="NCBI Taxonomy" id="516124"/>
    <lineage>
        <taxon>Bacteria</taxon>
        <taxon>Bacillati</taxon>
        <taxon>Actinomycetota</taxon>
        <taxon>Actinomycetes</taxon>
        <taxon>Kitasatosporales</taxon>
        <taxon>Streptomycetaceae</taxon>
        <taxon>Embleya</taxon>
    </lineage>
</organism>
<reference evidence="1 2" key="1">
    <citation type="submission" date="2018-12" db="EMBL/GenBank/DDBJ databases">
        <title>Draft genome sequence of Embleya hyalina NBRC 13850T.</title>
        <authorList>
            <person name="Komaki H."/>
            <person name="Hosoyama A."/>
            <person name="Kimura A."/>
            <person name="Ichikawa N."/>
            <person name="Tamura T."/>
        </authorList>
    </citation>
    <scope>NUCLEOTIDE SEQUENCE [LARGE SCALE GENOMIC DNA]</scope>
    <source>
        <strain evidence="1 2">NBRC 13850</strain>
    </source>
</reference>
<gene>
    <name evidence="1" type="ORF">EHYA_08858</name>
</gene>
<keyword evidence="2" id="KW-1185">Reference proteome</keyword>
<dbReference type="Proteomes" id="UP000286931">
    <property type="component" value="Unassembled WGS sequence"/>
</dbReference>